<proteinExistence type="predicted"/>
<accession>A0A2K1R0W4</accession>
<dbReference type="AlphaFoldDB" id="A0A2K1R0W4"/>
<dbReference type="InParanoid" id="A0A2K1R0W4"/>
<dbReference type="STRING" id="2082308.A0A2K1R0W4"/>
<evidence type="ECO:0000313" key="3">
    <source>
        <dbReference type="EMBL" id="PNS20927.1"/>
    </source>
</evidence>
<reference evidence="3 4" key="1">
    <citation type="submission" date="2017-06" db="EMBL/GenBank/DDBJ databases">
        <title>Draft genome sequence of a variant of Elsinoe murrayae.</title>
        <authorList>
            <person name="Cheng Q."/>
        </authorList>
    </citation>
    <scope>NUCLEOTIDE SEQUENCE [LARGE SCALE GENOMIC DNA]</scope>
    <source>
        <strain evidence="3 4">CQ-2017a</strain>
    </source>
</reference>
<feature type="region of interest" description="Disordered" evidence="1">
    <location>
        <begin position="118"/>
        <end position="160"/>
    </location>
</feature>
<evidence type="ECO:0000256" key="2">
    <source>
        <dbReference type="SAM" id="SignalP"/>
    </source>
</evidence>
<evidence type="ECO:0000313" key="4">
    <source>
        <dbReference type="Proteomes" id="UP000243797"/>
    </source>
</evidence>
<sequence>MKFTVILAGLVGVALAQSGSSTENTASSTSTSLSPTQTCLAACSAGDVNCQAACLGNPFPNEAQVNATTECSMRCVQGNGTQEETEAYGRCLESCRASYFISSGTNFVGASQTAGASGSGSAPASGSATATGAASTGASGSATRSGATSTGSSGTASGSASGTASASAAASSGAAVSDLTVKVAPFAGVVALLMGALAL</sequence>
<dbReference type="Proteomes" id="UP000243797">
    <property type="component" value="Unassembled WGS sequence"/>
</dbReference>
<feature type="signal peptide" evidence="2">
    <location>
        <begin position="1"/>
        <end position="16"/>
    </location>
</feature>
<organism evidence="3 4">
    <name type="scientific">Sphaceloma murrayae</name>
    <dbReference type="NCBI Taxonomy" id="2082308"/>
    <lineage>
        <taxon>Eukaryota</taxon>
        <taxon>Fungi</taxon>
        <taxon>Dikarya</taxon>
        <taxon>Ascomycota</taxon>
        <taxon>Pezizomycotina</taxon>
        <taxon>Dothideomycetes</taxon>
        <taxon>Dothideomycetidae</taxon>
        <taxon>Myriangiales</taxon>
        <taxon>Elsinoaceae</taxon>
        <taxon>Sphaceloma</taxon>
    </lineage>
</organism>
<protein>
    <submittedName>
        <fullName evidence="3">Uncharacterized protein</fullName>
    </submittedName>
</protein>
<evidence type="ECO:0000256" key="1">
    <source>
        <dbReference type="SAM" id="MobiDB-lite"/>
    </source>
</evidence>
<name>A0A2K1R0W4_9PEZI</name>
<feature type="chain" id="PRO_5014330250" evidence="2">
    <location>
        <begin position="17"/>
        <end position="199"/>
    </location>
</feature>
<keyword evidence="2" id="KW-0732">Signal</keyword>
<comment type="caution">
    <text evidence="3">The sequence shown here is derived from an EMBL/GenBank/DDBJ whole genome shotgun (WGS) entry which is preliminary data.</text>
</comment>
<dbReference type="OrthoDB" id="5597238at2759"/>
<keyword evidence="4" id="KW-1185">Reference proteome</keyword>
<dbReference type="EMBL" id="NKHZ01000017">
    <property type="protein sequence ID" value="PNS20927.1"/>
    <property type="molecule type" value="Genomic_DNA"/>
</dbReference>
<gene>
    <name evidence="3" type="ORF">CAC42_2858</name>
</gene>